<feature type="signal peptide" evidence="1">
    <location>
        <begin position="1"/>
        <end position="19"/>
    </location>
</feature>
<name>A0A061EIR9_THECC</name>
<evidence type="ECO:0008006" key="4">
    <source>
        <dbReference type="Google" id="ProtNLM"/>
    </source>
</evidence>
<evidence type="ECO:0000313" key="3">
    <source>
        <dbReference type="Proteomes" id="UP000026915"/>
    </source>
</evidence>
<evidence type="ECO:0000313" key="2">
    <source>
        <dbReference type="EMBL" id="EOY04741.1"/>
    </source>
</evidence>
<dbReference type="InParanoid" id="A0A061EIR9"/>
<dbReference type="Proteomes" id="UP000026915">
    <property type="component" value="Chromosome 4"/>
</dbReference>
<protein>
    <recommendedName>
        <fullName evidence="4">Secreted protein</fullName>
    </recommendedName>
</protein>
<dbReference type="Gramene" id="EOY04741">
    <property type="protein sequence ID" value="EOY04741"/>
    <property type="gene ID" value="TCM_019925"/>
</dbReference>
<dbReference type="HOGENOM" id="CLU_2008091_0_0_1"/>
<dbReference type="EMBL" id="CM001882">
    <property type="protein sequence ID" value="EOY04741.1"/>
    <property type="molecule type" value="Genomic_DNA"/>
</dbReference>
<keyword evidence="3" id="KW-1185">Reference proteome</keyword>
<reference evidence="2 3" key="1">
    <citation type="journal article" date="2013" name="Genome Biol.">
        <title>The genome sequence of the most widely cultivated cacao type and its use to identify candidate genes regulating pod color.</title>
        <authorList>
            <person name="Motamayor J.C."/>
            <person name="Mockaitis K."/>
            <person name="Schmutz J."/>
            <person name="Haiminen N."/>
            <person name="Iii D.L."/>
            <person name="Cornejo O."/>
            <person name="Findley S.D."/>
            <person name="Zheng P."/>
            <person name="Utro F."/>
            <person name="Royaert S."/>
            <person name="Saski C."/>
            <person name="Jenkins J."/>
            <person name="Podicheti R."/>
            <person name="Zhao M."/>
            <person name="Scheffler B.E."/>
            <person name="Stack J.C."/>
            <person name="Feltus F.A."/>
            <person name="Mustiga G.M."/>
            <person name="Amores F."/>
            <person name="Phillips W."/>
            <person name="Marelli J.P."/>
            <person name="May G.D."/>
            <person name="Shapiro H."/>
            <person name="Ma J."/>
            <person name="Bustamante C.D."/>
            <person name="Schnell R.J."/>
            <person name="Main D."/>
            <person name="Gilbert D."/>
            <person name="Parida L."/>
            <person name="Kuhn D.N."/>
        </authorList>
    </citation>
    <scope>NUCLEOTIDE SEQUENCE [LARGE SCALE GENOMIC DNA]</scope>
    <source>
        <strain evidence="3">cv. Matina 1-6</strain>
    </source>
</reference>
<gene>
    <name evidence="2" type="ORF">TCM_019925</name>
</gene>
<feature type="chain" id="PRO_5001597040" description="Secreted protein" evidence="1">
    <location>
        <begin position="20"/>
        <end position="124"/>
    </location>
</feature>
<proteinExistence type="predicted"/>
<organism evidence="2 3">
    <name type="scientific">Theobroma cacao</name>
    <name type="common">Cacao</name>
    <name type="synonym">Cocoa</name>
    <dbReference type="NCBI Taxonomy" id="3641"/>
    <lineage>
        <taxon>Eukaryota</taxon>
        <taxon>Viridiplantae</taxon>
        <taxon>Streptophyta</taxon>
        <taxon>Embryophyta</taxon>
        <taxon>Tracheophyta</taxon>
        <taxon>Spermatophyta</taxon>
        <taxon>Magnoliopsida</taxon>
        <taxon>eudicotyledons</taxon>
        <taxon>Gunneridae</taxon>
        <taxon>Pentapetalae</taxon>
        <taxon>rosids</taxon>
        <taxon>malvids</taxon>
        <taxon>Malvales</taxon>
        <taxon>Malvaceae</taxon>
        <taxon>Byttnerioideae</taxon>
        <taxon>Theobroma</taxon>
    </lineage>
</organism>
<dbReference type="AlphaFoldDB" id="A0A061EIR9"/>
<accession>A0A061EIR9</accession>
<evidence type="ECO:0000256" key="1">
    <source>
        <dbReference type="SAM" id="SignalP"/>
    </source>
</evidence>
<sequence>MCQALALTAVLALIWRRFGCPVSCEIFQFLSVPFQSCFLQENAPCLPILGRNEESEERHSLLEIYSLTRELNKKVYDQKAYFEKDSRCLTVHNRVALCLLHSCDTPANIASVSSDRGLLWRSGF</sequence>
<keyword evidence="1" id="KW-0732">Signal</keyword>